<dbReference type="AlphaFoldDB" id="A0A2K5AQE4"/>
<keyword evidence="2" id="KW-1185">Reference proteome</keyword>
<name>A0A2K5AQE4_9ARCH</name>
<dbReference type="KEGG" id="ncv:NCAV_0691"/>
<evidence type="ECO:0000313" key="2">
    <source>
        <dbReference type="Proteomes" id="UP000236248"/>
    </source>
</evidence>
<evidence type="ECO:0000313" key="1">
    <source>
        <dbReference type="EMBL" id="SPC33872.1"/>
    </source>
</evidence>
<dbReference type="GeneID" id="41594758"/>
<gene>
    <name evidence="1" type="ORF">NCAV_0691</name>
</gene>
<dbReference type="EMBL" id="LT981265">
    <property type="protein sequence ID" value="SPC33872.1"/>
    <property type="molecule type" value="Genomic_DNA"/>
</dbReference>
<dbReference type="RefSeq" id="WP_103287345.1">
    <property type="nucleotide sequence ID" value="NZ_LT981265.1"/>
</dbReference>
<dbReference type="Proteomes" id="UP000236248">
    <property type="component" value="Chromosome NCAV"/>
</dbReference>
<protein>
    <submittedName>
        <fullName evidence="1">Uncharacterized protein</fullName>
    </submittedName>
</protein>
<sequence>MRIPCYNISKPATDTAMLITLDGDNVSRHYTSHMHTIYGMDFIYLKWNNTSSYPKTFSIGYLNPNDNYGAIIGIGYLQASGATGACMLPCFLPDRALPQIYIDNSNGLSSINTTPNCVVSISPYIKGLMQYNRISNPATGNYYYTYNLSLFDLFNIISMNYLVNTFVRTNANNGNVNPTSSVPVGLIPLNDLTGFTVMNTLQSNSLAYYTSNGGGMFLYVGSKAGSILNYGIRLAKYYGSELVTEIGSMAMPLLAGSSSSSVEIEAKYKCQLTFTYFYVDATDIGIIEVDGVIVKQFTSSDGQMATYSVNLEAGQRVKFYSNSIRKFTVWLREINLLE</sequence>
<accession>A0A2K5AQE4</accession>
<organism evidence="1 2">
    <name type="scientific">Candidatus Nitrosocaldus cavascurensis</name>
    <dbReference type="NCBI Taxonomy" id="2058097"/>
    <lineage>
        <taxon>Archaea</taxon>
        <taxon>Nitrososphaerota</taxon>
        <taxon>Nitrososphaeria</taxon>
        <taxon>Candidatus Nitrosocaldales</taxon>
        <taxon>Candidatus Nitrosocaldaceae</taxon>
        <taxon>Candidatus Nitrosocaldus</taxon>
    </lineage>
</organism>
<reference evidence="2" key="1">
    <citation type="submission" date="2018-01" db="EMBL/GenBank/DDBJ databases">
        <authorList>
            <person name="Kerou L M."/>
        </authorList>
    </citation>
    <scope>NUCLEOTIDE SEQUENCE [LARGE SCALE GENOMIC DNA]</scope>
    <source>
        <strain evidence="2">SCU2</strain>
    </source>
</reference>
<proteinExistence type="predicted"/>